<protein>
    <submittedName>
        <fullName evidence="2">Nitroreductase family protein</fullName>
    </submittedName>
</protein>
<name>A0ABY4DTI2_9NEIS</name>
<dbReference type="SUPFAM" id="SSF55469">
    <property type="entry name" value="FMN-dependent nitroreductase-like"/>
    <property type="match status" value="1"/>
</dbReference>
<dbReference type="InterPro" id="IPR033877">
    <property type="entry name" value="Frm2/Hbn1"/>
</dbReference>
<dbReference type="InterPro" id="IPR029479">
    <property type="entry name" value="Nitroreductase"/>
</dbReference>
<keyword evidence="3" id="KW-1185">Reference proteome</keyword>
<accession>A0ABY4DTI2</accession>
<evidence type="ECO:0000313" key="2">
    <source>
        <dbReference type="EMBL" id="UOO82355.1"/>
    </source>
</evidence>
<dbReference type="PANTHER" id="PTHR43035:SF1">
    <property type="entry name" value="FATTY ACID REPRESSION MUTANT PROTEIN 2-RELATED"/>
    <property type="match status" value="1"/>
</dbReference>
<proteinExistence type="predicted"/>
<dbReference type="RefSeq" id="WP_244785975.1">
    <property type="nucleotide sequence ID" value="NZ_CP091508.1"/>
</dbReference>
<dbReference type="PANTHER" id="PTHR43035">
    <property type="entry name" value="FATTY ACID REPRESSION MUTANT PROTEIN 2-RELATED"/>
    <property type="match status" value="1"/>
</dbReference>
<feature type="domain" description="Nitroreductase" evidence="1">
    <location>
        <begin position="11"/>
        <end position="178"/>
    </location>
</feature>
<dbReference type="CDD" id="cd02140">
    <property type="entry name" value="Frm2-like"/>
    <property type="match status" value="1"/>
</dbReference>
<sequence length="201" mass="22396">MAYQDVQKVAEKRRSVYALNKNLPLANEEVAKIVEHAVLHTPSSFNSQSTRVVVLFGAEHEKLWQFAEDALRAIVPADKFAPTAEKLAMFKAAAGSVMFFEDQEVVKNLQEQFPTYADNFPVWSEHTDAMHQYAVWTTLAEAGIGANLQHYNPLIDNAVAAEWDIPASWRLRAQMVFGGIEAAAGEKTFSPLDVRLKVYGA</sequence>
<dbReference type="InterPro" id="IPR000415">
    <property type="entry name" value="Nitroreductase-like"/>
</dbReference>
<dbReference type="Pfam" id="PF00881">
    <property type="entry name" value="Nitroreductase"/>
    <property type="match status" value="1"/>
</dbReference>
<organism evidence="2 3">
    <name type="scientific">Uruburuella testudinis</name>
    <dbReference type="NCBI Taxonomy" id="1282863"/>
    <lineage>
        <taxon>Bacteria</taxon>
        <taxon>Pseudomonadati</taxon>
        <taxon>Pseudomonadota</taxon>
        <taxon>Betaproteobacteria</taxon>
        <taxon>Neisseriales</taxon>
        <taxon>Neisseriaceae</taxon>
        <taxon>Uruburuella</taxon>
    </lineage>
</organism>
<evidence type="ECO:0000259" key="1">
    <source>
        <dbReference type="Pfam" id="PF00881"/>
    </source>
</evidence>
<dbReference type="Proteomes" id="UP000829817">
    <property type="component" value="Chromosome"/>
</dbReference>
<dbReference type="Gene3D" id="3.40.109.10">
    <property type="entry name" value="NADH Oxidase"/>
    <property type="match status" value="1"/>
</dbReference>
<dbReference type="EMBL" id="CP091508">
    <property type="protein sequence ID" value="UOO82355.1"/>
    <property type="molecule type" value="Genomic_DNA"/>
</dbReference>
<gene>
    <name evidence="2" type="ORF">LVJ83_02445</name>
</gene>
<evidence type="ECO:0000313" key="3">
    <source>
        <dbReference type="Proteomes" id="UP000829817"/>
    </source>
</evidence>
<reference evidence="2 3" key="1">
    <citation type="journal article" date="2022" name="Res Sq">
        <title>Evolution of multicellular longitudinally dividing oral cavity symbionts (Neisseriaceae).</title>
        <authorList>
            <person name="Nyongesa S."/>
            <person name="Weber P."/>
            <person name="Bernet E."/>
            <person name="Pullido F."/>
            <person name="Nieckarz M."/>
            <person name="Delaby M."/>
            <person name="Nieves C."/>
            <person name="Viehboeck T."/>
            <person name="Krause N."/>
            <person name="Rivera-Millot A."/>
            <person name="Nakamura A."/>
            <person name="Vischer N."/>
            <person name="VanNieuwenhze M."/>
            <person name="Brun Y."/>
            <person name="Cava F."/>
            <person name="Bulgheresi S."/>
            <person name="Veyrier F."/>
        </authorList>
    </citation>
    <scope>NUCLEOTIDE SEQUENCE [LARGE SCALE GENOMIC DNA]</scope>
    <source>
        <strain evidence="2 3">CCUG 63373m</strain>
    </source>
</reference>